<gene>
    <name evidence="2" type="primary">GLEAN_05695</name>
    <name evidence="2" type="ORF">TcasGA2_TC005695</name>
</gene>
<keyword evidence="1" id="KW-0472">Membrane</keyword>
<evidence type="ECO:0000313" key="3">
    <source>
        <dbReference type="Proteomes" id="UP000007266"/>
    </source>
</evidence>
<protein>
    <submittedName>
        <fullName evidence="2">Uncharacterized protein</fullName>
    </submittedName>
</protein>
<evidence type="ECO:0000256" key="1">
    <source>
        <dbReference type="SAM" id="Phobius"/>
    </source>
</evidence>
<keyword evidence="3" id="KW-1185">Reference proteome</keyword>
<reference evidence="2 3" key="2">
    <citation type="journal article" date="2010" name="Nucleic Acids Res.">
        <title>BeetleBase in 2010: revisions to provide comprehensive genomic information for Tribolium castaneum.</title>
        <authorList>
            <person name="Kim H.S."/>
            <person name="Murphy T."/>
            <person name="Xia J."/>
            <person name="Caragea D."/>
            <person name="Park Y."/>
            <person name="Beeman R.W."/>
            <person name="Lorenzen M.D."/>
            <person name="Butcher S."/>
            <person name="Manak J.R."/>
            <person name="Brown S.J."/>
        </authorList>
    </citation>
    <scope>GENOME REANNOTATION</scope>
    <source>
        <strain evidence="2 3">Georgia GA2</strain>
    </source>
</reference>
<evidence type="ECO:0000313" key="2">
    <source>
        <dbReference type="EMBL" id="EFA08091.1"/>
    </source>
</evidence>
<keyword evidence="1" id="KW-0812">Transmembrane</keyword>
<dbReference type="AlphaFoldDB" id="D6WWR6"/>
<accession>D6WWR6</accession>
<keyword evidence="1" id="KW-1133">Transmembrane helix</keyword>
<name>D6WWR6_TRICA</name>
<organism evidence="2 3">
    <name type="scientific">Tribolium castaneum</name>
    <name type="common">Red flour beetle</name>
    <dbReference type="NCBI Taxonomy" id="7070"/>
    <lineage>
        <taxon>Eukaryota</taxon>
        <taxon>Metazoa</taxon>
        <taxon>Ecdysozoa</taxon>
        <taxon>Arthropoda</taxon>
        <taxon>Hexapoda</taxon>
        <taxon>Insecta</taxon>
        <taxon>Pterygota</taxon>
        <taxon>Neoptera</taxon>
        <taxon>Endopterygota</taxon>
        <taxon>Coleoptera</taxon>
        <taxon>Polyphaga</taxon>
        <taxon>Cucujiformia</taxon>
        <taxon>Tenebrionidae</taxon>
        <taxon>Tenebrionidae incertae sedis</taxon>
        <taxon>Tribolium</taxon>
    </lineage>
</organism>
<proteinExistence type="predicted"/>
<dbReference type="EMBL" id="KQ971361">
    <property type="protein sequence ID" value="EFA08091.1"/>
    <property type="molecule type" value="Genomic_DNA"/>
</dbReference>
<dbReference type="HOGENOM" id="CLU_2761076_0_0_1"/>
<dbReference type="InParanoid" id="D6WWR6"/>
<reference evidence="2 3" key="1">
    <citation type="journal article" date="2008" name="Nature">
        <title>The genome of the model beetle and pest Tribolium castaneum.</title>
        <authorList>
            <consortium name="Tribolium Genome Sequencing Consortium"/>
            <person name="Richards S."/>
            <person name="Gibbs R.A."/>
            <person name="Weinstock G.M."/>
            <person name="Brown S.J."/>
            <person name="Denell R."/>
            <person name="Beeman R.W."/>
            <person name="Gibbs R."/>
            <person name="Beeman R.W."/>
            <person name="Brown S.J."/>
            <person name="Bucher G."/>
            <person name="Friedrich M."/>
            <person name="Grimmelikhuijzen C.J."/>
            <person name="Klingler M."/>
            <person name="Lorenzen M."/>
            <person name="Richards S."/>
            <person name="Roth S."/>
            <person name="Schroder R."/>
            <person name="Tautz D."/>
            <person name="Zdobnov E.M."/>
            <person name="Muzny D."/>
            <person name="Gibbs R.A."/>
            <person name="Weinstock G.M."/>
            <person name="Attaway T."/>
            <person name="Bell S."/>
            <person name="Buhay C.J."/>
            <person name="Chandrabose M.N."/>
            <person name="Chavez D."/>
            <person name="Clerk-Blankenburg K.P."/>
            <person name="Cree A."/>
            <person name="Dao M."/>
            <person name="Davis C."/>
            <person name="Chacko J."/>
            <person name="Dinh H."/>
            <person name="Dugan-Rocha S."/>
            <person name="Fowler G."/>
            <person name="Garner T.T."/>
            <person name="Garnes J."/>
            <person name="Gnirke A."/>
            <person name="Hawes A."/>
            <person name="Hernandez J."/>
            <person name="Hines S."/>
            <person name="Holder M."/>
            <person name="Hume J."/>
            <person name="Jhangiani S.N."/>
            <person name="Joshi V."/>
            <person name="Khan Z.M."/>
            <person name="Jackson L."/>
            <person name="Kovar C."/>
            <person name="Kowis A."/>
            <person name="Lee S."/>
            <person name="Lewis L.R."/>
            <person name="Margolis J."/>
            <person name="Morgan M."/>
            <person name="Nazareth L.V."/>
            <person name="Nguyen N."/>
            <person name="Okwuonu G."/>
            <person name="Parker D."/>
            <person name="Richards S."/>
            <person name="Ruiz S.J."/>
            <person name="Santibanez J."/>
            <person name="Savard J."/>
            <person name="Scherer S.E."/>
            <person name="Schneider B."/>
            <person name="Sodergren E."/>
            <person name="Tautz D."/>
            <person name="Vattahil S."/>
            <person name="Villasana D."/>
            <person name="White C.S."/>
            <person name="Wright R."/>
            <person name="Park Y."/>
            <person name="Beeman R.W."/>
            <person name="Lord J."/>
            <person name="Oppert B."/>
            <person name="Lorenzen M."/>
            <person name="Brown S."/>
            <person name="Wang L."/>
            <person name="Savard J."/>
            <person name="Tautz D."/>
            <person name="Richards S."/>
            <person name="Weinstock G."/>
            <person name="Gibbs R.A."/>
            <person name="Liu Y."/>
            <person name="Worley K."/>
            <person name="Weinstock G."/>
            <person name="Elsik C.G."/>
            <person name="Reese J.T."/>
            <person name="Elhaik E."/>
            <person name="Landan G."/>
            <person name="Graur D."/>
            <person name="Arensburger P."/>
            <person name="Atkinson P."/>
            <person name="Beeman R.W."/>
            <person name="Beidler J."/>
            <person name="Brown S.J."/>
            <person name="Demuth J.P."/>
            <person name="Drury D.W."/>
            <person name="Du Y.Z."/>
            <person name="Fujiwara H."/>
            <person name="Lorenzen M."/>
            <person name="Maselli V."/>
            <person name="Osanai M."/>
            <person name="Park Y."/>
            <person name="Robertson H.M."/>
            <person name="Tu Z."/>
            <person name="Wang J.J."/>
            <person name="Wang S."/>
            <person name="Richards S."/>
            <person name="Song H."/>
            <person name="Zhang L."/>
            <person name="Sodergren E."/>
            <person name="Werner D."/>
            <person name="Stanke M."/>
            <person name="Morgenstern B."/>
            <person name="Solovyev V."/>
            <person name="Kosarev P."/>
            <person name="Brown G."/>
            <person name="Chen H.C."/>
            <person name="Ermolaeva O."/>
            <person name="Hlavina W."/>
            <person name="Kapustin Y."/>
            <person name="Kiryutin B."/>
            <person name="Kitts P."/>
            <person name="Maglott D."/>
            <person name="Pruitt K."/>
            <person name="Sapojnikov V."/>
            <person name="Souvorov A."/>
            <person name="Mackey A.J."/>
            <person name="Waterhouse R.M."/>
            <person name="Wyder S."/>
            <person name="Zdobnov E.M."/>
            <person name="Zdobnov E.M."/>
            <person name="Wyder S."/>
            <person name="Kriventseva E.V."/>
            <person name="Kadowaki T."/>
            <person name="Bork P."/>
            <person name="Aranda M."/>
            <person name="Bao R."/>
            <person name="Beermann A."/>
            <person name="Berns N."/>
            <person name="Bolognesi R."/>
            <person name="Bonneton F."/>
            <person name="Bopp D."/>
            <person name="Brown S.J."/>
            <person name="Bucher G."/>
            <person name="Butts T."/>
            <person name="Chaumot A."/>
            <person name="Denell R.E."/>
            <person name="Ferrier D.E."/>
            <person name="Friedrich M."/>
            <person name="Gordon C.M."/>
            <person name="Jindra M."/>
            <person name="Klingler M."/>
            <person name="Lan Q."/>
            <person name="Lattorff H.M."/>
            <person name="Laudet V."/>
            <person name="von Levetsow C."/>
            <person name="Liu Z."/>
            <person name="Lutz R."/>
            <person name="Lynch J.A."/>
            <person name="da Fonseca R.N."/>
            <person name="Posnien N."/>
            <person name="Reuter R."/>
            <person name="Roth S."/>
            <person name="Savard J."/>
            <person name="Schinko J.B."/>
            <person name="Schmitt C."/>
            <person name="Schoppmeier M."/>
            <person name="Schroder R."/>
            <person name="Shippy T.D."/>
            <person name="Simonnet F."/>
            <person name="Marques-Souza H."/>
            <person name="Tautz D."/>
            <person name="Tomoyasu Y."/>
            <person name="Trauner J."/>
            <person name="Van der Zee M."/>
            <person name="Vervoort M."/>
            <person name="Wittkopp N."/>
            <person name="Wimmer E.A."/>
            <person name="Yang X."/>
            <person name="Jones A.K."/>
            <person name="Sattelle D.B."/>
            <person name="Ebert P.R."/>
            <person name="Nelson D."/>
            <person name="Scott J.G."/>
            <person name="Beeman R.W."/>
            <person name="Muthukrishnan S."/>
            <person name="Kramer K.J."/>
            <person name="Arakane Y."/>
            <person name="Beeman R.W."/>
            <person name="Zhu Q."/>
            <person name="Hogenkamp D."/>
            <person name="Dixit R."/>
            <person name="Oppert B."/>
            <person name="Jiang H."/>
            <person name="Zou Z."/>
            <person name="Marshall J."/>
            <person name="Elpidina E."/>
            <person name="Vinokurov K."/>
            <person name="Oppert C."/>
            <person name="Zou Z."/>
            <person name="Evans J."/>
            <person name="Lu Z."/>
            <person name="Zhao P."/>
            <person name="Sumathipala N."/>
            <person name="Altincicek B."/>
            <person name="Vilcinskas A."/>
            <person name="Williams M."/>
            <person name="Hultmark D."/>
            <person name="Hetru C."/>
            <person name="Jiang H."/>
            <person name="Grimmelikhuijzen C.J."/>
            <person name="Hauser F."/>
            <person name="Cazzamali G."/>
            <person name="Williamson M."/>
            <person name="Park Y."/>
            <person name="Li B."/>
            <person name="Tanaka Y."/>
            <person name="Predel R."/>
            <person name="Neupert S."/>
            <person name="Schachtner J."/>
            <person name="Verleyen P."/>
            <person name="Raible F."/>
            <person name="Bork P."/>
            <person name="Friedrich M."/>
            <person name="Walden K.K."/>
            <person name="Robertson H.M."/>
            <person name="Angeli S."/>
            <person name="Foret S."/>
            <person name="Bucher G."/>
            <person name="Schuetz S."/>
            <person name="Maleszka R."/>
            <person name="Wimmer E.A."/>
            <person name="Beeman R.W."/>
            <person name="Lorenzen M."/>
            <person name="Tomoyasu Y."/>
            <person name="Miller S.C."/>
            <person name="Grossmann D."/>
            <person name="Bucher G."/>
        </authorList>
    </citation>
    <scope>NUCLEOTIDE SEQUENCE [LARGE SCALE GENOMIC DNA]</scope>
    <source>
        <strain evidence="2 3">Georgia GA2</strain>
    </source>
</reference>
<feature type="transmembrane region" description="Helical" evidence="1">
    <location>
        <begin position="38"/>
        <end position="59"/>
    </location>
</feature>
<sequence length="70" mass="7767">MKTRRTLATSTVSSDTEAPILAKPFEKRRLEMRQATEAAALYPFHVLFPFMPALAHLVLHTGGVEVGSDR</sequence>
<dbReference type="Proteomes" id="UP000007266">
    <property type="component" value="Linkage group 8"/>
</dbReference>